<organism evidence="2 3">
    <name type="scientific">Mycolicibacterium iranicum</name>
    <name type="common">Mycobacterium iranicum</name>
    <dbReference type="NCBI Taxonomy" id="912594"/>
    <lineage>
        <taxon>Bacteria</taxon>
        <taxon>Bacillati</taxon>
        <taxon>Actinomycetota</taxon>
        <taxon>Actinomycetes</taxon>
        <taxon>Mycobacteriales</taxon>
        <taxon>Mycobacteriaceae</taxon>
        <taxon>Mycolicibacterium</taxon>
    </lineage>
</organism>
<proteinExistence type="predicted"/>
<dbReference type="EMBL" id="JACHVU010000004">
    <property type="protein sequence ID" value="MBB2990939.1"/>
    <property type="molecule type" value="Genomic_DNA"/>
</dbReference>
<evidence type="ECO:0000313" key="2">
    <source>
        <dbReference type="EMBL" id="MBB2990939.1"/>
    </source>
</evidence>
<reference evidence="2 3" key="1">
    <citation type="submission" date="2020-08" db="EMBL/GenBank/DDBJ databases">
        <title>The Agave Microbiome: Exploring the role of microbial communities in plant adaptations to desert environments.</title>
        <authorList>
            <person name="Partida-Martinez L.P."/>
        </authorList>
    </citation>
    <scope>NUCLEOTIDE SEQUENCE [LARGE SCALE GENOMIC DNA]</scope>
    <source>
        <strain evidence="2 3">AT2.18</strain>
    </source>
</reference>
<name>A0A839Q4Y0_MYCIR</name>
<evidence type="ECO:0000313" key="3">
    <source>
        <dbReference type="Proteomes" id="UP000550501"/>
    </source>
</evidence>
<gene>
    <name evidence="2" type="ORF">FHR72_002412</name>
</gene>
<keyword evidence="3" id="KW-1185">Reference proteome</keyword>
<feature type="region of interest" description="Disordered" evidence="1">
    <location>
        <begin position="46"/>
        <end position="68"/>
    </location>
</feature>
<dbReference type="AlphaFoldDB" id="A0A839Q4Y0"/>
<accession>A0A839Q4Y0</accession>
<protein>
    <submittedName>
        <fullName evidence="2">Uncharacterized protein</fullName>
    </submittedName>
</protein>
<evidence type="ECO:0000256" key="1">
    <source>
        <dbReference type="SAM" id="MobiDB-lite"/>
    </source>
</evidence>
<sequence length="68" mass="7508">MRSGTQKNAMWVSRENTSDTTVFGHLRRKPCDIRRAVVAPATTLARPEFAATAPDHPRRGATNDDTEA</sequence>
<dbReference type="Proteomes" id="UP000550501">
    <property type="component" value="Unassembled WGS sequence"/>
</dbReference>
<comment type="caution">
    <text evidence="2">The sequence shown here is derived from an EMBL/GenBank/DDBJ whole genome shotgun (WGS) entry which is preliminary data.</text>
</comment>